<accession>A0A1G4KIW1</accession>
<dbReference type="OrthoDB" id="4035909at2759"/>
<organism evidence="2 3">
    <name type="scientific">Lachancea meyersii CBS 8951</name>
    <dbReference type="NCBI Taxonomy" id="1266667"/>
    <lineage>
        <taxon>Eukaryota</taxon>
        <taxon>Fungi</taxon>
        <taxon>Dikarya</taxon>
        <taxon>Ascomycota</taxon>
        <taxon>Saccharomycotina</taxon>
        <taxon>Saccharomycetes</taxon>
        <taxon>Saccharomycetales</taxon>
        <taxon>Saccharomycetaceae</taxon>
        <taxon>Lachancea</taxon>
    </lineage>
</organism>
<dbReference type="AlphaFoldDB" id="A0A1G4KIW1"/>
<keyword evidence="3" id="KW-1185">Reference proteome</keyword>
<name>A0A1G4KIW1_9SACH</name>
<dbReference type="EMBL" id="LT598480">
    <property type="protein sequence ID" value="SCV04435.1"/>
    <property type="molecule type" value="Genomic_DNA"/>
</dbReference>
<gene>
    <name evidence="2" type="ORF">LAME_0H18404G</name>
</gene>
<dbReference type="Proteomes" id="UP000191144">
    <property type="component" value="Chromosome H"/>
</dbReference>
<sequence length="70" mass="7765">MSDEDTNKVEKFYLNRAGKKVEVNIDHITKPHAFQPKKLSQGEKSSPLIIGGDHRPTANPKGKPPGKTEK</sequence>
<evidence type="ECO:0000313" key="3">
    <source>
        <dbReference type="Proteomes" id="UP000191144"/>
    </source>
</evidence>
<evidence type="ECO:0000256" key="1">
    <source>
        <dbReference type="SAM" id="MobiDB-lite"/>
    </source>
</evidence>
<proteinExistence type="predicted"/>
<protein>
    <submittedName>
        <fullName evidence="2">LAME_0H18404g1_1</fullName>
    </submittedName>
</protein>
<evidence type="ECO:0000313" key="2">
    <source>
        <dbReference type="EMBL" id="SCV04435.1"/>
    </source>
</evidence>
<reference evidence="3" key="1">
    <citation type="submission" date="2016-03" db="EMBL/GenBank/DDBJ databases">
        <authorList>
            <person name="Devillers Hugo."/>
        </authorList>
    </citation>
    <scope>NUCLEOTIDE SEQUENCE [LARGE SCALE GENOMIC DNA]</scope>
</reference>
<feature type="region of interest" description="Disordered" evidence="1">
    <location>
        <begin position="28"/>
        <end position="70"/>
    </location>
</feature>